<name>A0A0A9B3U5_ARUDO</name>
<proteinExistence type="predicted"/>
<sequence>MVFYFEEFQKSTSVNSILEGHSRLFKTLTAPTK</sequence>
<dbReference type="AlphaFoldDB" id="A0A0A9B3U5"/>
<organism evidence="1">
    <name type="scientific">Arundo donax</name>
    <name type="common">Giant reed</name>
    <name type="synonym">Donax arundinaceus</name>
    <dbReference type="NCBI Taxonomy" id="35708"/>
    <lineage>
        <taxon>Eukaryota</taxon>
        <taxon>Viridiplantae</taxon>
        <taxon>Streptophyta</taxon>
        <taxon>Embryophyta</taxon>
        <taxon>Tracheophyta</taxon>
        <taxon>Spermatophyta</taxon>
        <taxon>Magnoliopsida</taxon>
        <taxon>Liliopsida</taxon>
        <taxon>Poales</taxon>
        <taxon>Poaceae</taxon>
        <taxon>PACMAD clade</taxon>
        <taxon>Arundinoideae</taxon>
        <taxon>Arundineae</taxon>
        <taxon>Arundo</taxon>
    </lineage>
</organism>
<accession>A0A0A9B3U5</accession>
<protein>
    <submittedName>
        <fullName evidence="1">Uncharacterized protein</fullName>
    </submittedName>
</protein>
<reference evidence="1" key="2">
    <citation type="journal article" date="2015" name="Data Brief">
        <title>Shoot transcriptome of the giant reed, Arundo donax.</title>
        <authorList>
            <person name="Barrero R.A."/>
            <person name="Guerrero F.D."/>
            <person name="Moolhuijzen P."/>
            <person name="Goolsby J.A."/>
            <person name="Tidwell J."/>
            <person name="Bellgard S.E."/>
            <person name="Bellgard M.I."/>
        </authorList>
    </citation>
    <scope>NUCLEOTIDE SEQUENCE</scope>
    <source>
        <tissue evidence="1">Shoot tissue taken approximately 20 cm above the soil surface</tissue>
    </source>
</reference>
<dbReference type="EMBL" id="GBRH01242040">
    <property type="protein sequence ID" value="JAD55855.1"/>
    <property type="molecule type" value="Transcribed_RNA"/>
</dbReference>
<reference evidence="1" key="1">
    <citation type="submission" date="2014-09" db="EMBL/GenBank/DDBJ databases">
        <authorList>
            <person name="Magalhaes I.L.F."/>
            <person name="Oliveira U."/>
            <person name="Santos F.R."/>
            <person name="Vidigal T.H.D.A."/>
            <person name="Brescovit A.D."/>
            <person name="Santos A.J."/>
        </authorList>
    </citation>
    <scope>NUCLEOTIDE SEQUENCE</scope>
    <source>
        <tissue evidence="1">Shoot tissue taken approximately 20 cm above the soil surface</tissue>
    </source>
</reference>
<evidence type="ECO:0000313" key="1">
    <source>
        <dbReference type="EMBL" id="JAD55855.1"/>
    </source>
</evidence>